<evidence type="ECO:0000256" key="11">
    <source>
        <dbReference type="RuleBase" id="RU003656"/>
    </source>
</evidence>
<organism evidence="14 15">
    <name type="scientific">Hyphobacterium vulgare</name>
    <dbReference type="NCBI Taxonomy" id="1736751"/>
    <lineage>
        <taxon>Bacteria</taxon>
        <taxon>Pseudomonadati</taxon>
        <taxon>Pseudomonadota</taxon>
        <taxon>Alphaproteobacteria</taxon>
        <taxon>Maricaulales</taxon>
        <taxon>Maricaulaceae</taxon>
        <taxon>Hyphobacterium</taxon>
    </lineage>
</organism>
<evidence type="ECO:0000313" key="14">
    <source>
        <dbReference type="EMBL" id="MFC2925590.1"/>
    </source>
</evidence>
<keyword evidence="9 10" id="KW-0066">ATP synthesis</keyword>
<dbReference type="InterPro" id="IPR001469">
    <property type="entry name" value="ATP_synth_F1_dsu/esu"/>
</dbReference>
<dbReference type="HAMAP" id="MF_00530">
    <property type="entry name" value="ATP_synth_epsil_bac"/>
    <property type="match status" value="1"/>
</dbReference>
<dbReference type="InterPro" id="IPR036771">
    <property type="entry name" value="ATPsynth_dsu/esu_N"/>
</dbReference>
<evidence type="ECO:0000256" key="9">
    <source>
        <dbReference type="ARBA" id="ARBA00023310"/>
    </source>
</evidence>
<keyword evidence="7 10" id="KW-0472">Membrane</keyword>
<dbReference type="Proteomes" id="UP001595379">
    <property type="component" value="Unassembled WGS sequence"/>
</dbReference>
<comment type="subunit">
    <text evidence="10 11">F-type ATPases have 2 components, CF(1) - the catalytic core - and CF(0) - the membrane proton channel. CF(1) has five subunits: alpha(3), beta(3), gamma(1), delta(1), epsilon(1). CF(0) has three main subunits: a, b and c.</text>
</comment>
<evidence type="ECO:0000256" key="7">
    <source>
        <dbReference type="ARBA" id="ARBA00023136"/>
    </source>
</evidence>
<dbReference type="NCBIfam" id="TIGR01216">
    <property type="entry name" value="ATP_synt_epsi"/>
    <property type="match status" value="1"/>
</dbReference>
<evidence type="ECO:0000256" key="8">
    <source>
        <dbReference type="ARBA" id="ARBA00023196"/>
    </source>
</evidence>
<keyword evidence="5 10" id="KW-0375">Hydrogen ion transport</keyword>
<evidence type="ECO:0000259" key="13">
    <source>
        <dbReference type="Pfam" id="PF02823"/>
    </source>
</evidence>
<accession>A0ABV6ZW00</accession>
<comment type="subcellular location">
    <subcellularLocation>
        <location evidence="10">Cell membrane</location>
        <topology evidence="10">Peripheral membrane protein</topology>
    </subcellularLocation>
    <subcellularLocation>
        <location evidence="2">Endomembrane system</location>
        <topology evidence="2">Peripheral membrane protein</topology>
    </subcellularLocation>
</comment>
<comment type="similarity">
    <text evidence="3 10 11">Belongs to the ATPase epsilon chain family.</text>
</comment>
<evidence type="ECO:0000256" key="1">
    <source>
        <dbReference type="ARBA" id="ARBA00003543"/>
    </source>
</evidence>
<dbReference type="NCBIfam" id="NF009983">
    <property type="entry name" value="PRK13449.1"/>
    <property type="match status" value="1"/>
</dbReference>
<dbReference type="Pfam" id="PF02823">
    <property type="entry name" value="ATP-synt_DE_N"/>
    <property type="match status" value="1"/>
</dbReference>
<dbReference type="CDD" id="cd12152">
    <property type="entry name" value="F1-ATPase_delta"/>
    <property type="match status" value="1"/>
</dbReference>
<dbReference type="NCBIfam" id="NF001851">
    <property type="entry name" value="PRK00571.2-4"/>
    <property type="match status" value="1"/>
</dbReference>
<gene>
    <name evidence="10" type="primary">atpC</name>
    <name evidence="14" type="ORF">ACFOOR_05680</name>
</gene>
<protein>
    <recommendedName>
        <fullName evidence="10">ATP synthase epsilon chain</fullName>
    </recommendedName>
    <alternativeName>
        <fullName evidence="10">ATP synthase F1 sector epsilon subunit</fullName>
    </alternativeName>
    <alternativeName>
        <fullName evidence="10">F-ATPase epsilon subunit</fullName>
    </alternativeName>
</protein>
<keyword evidence="6 10" id="KW-0406">Ion transport</keyword>
<keyword evidence="15" id="KW-1185">Reference proteome</keyword>
<name>A0ABV6ZW00_9PROT</name>
<comment type="caution">
    <text evidence="14">The sequence shown here is derived from an EMBL/GenBank/DDBJ whole genome shotgun (WGS) entry which is preliminary data.</text>
</comment>
<reference evidence="15" key="1">
    <citation type="journal article" date="2019" name="Int. J. Syst. Evol. Microbiol.">
        <title>The Global Catalogue of Microorganisms (GCM) 10K type strain sequencing project: providing services to taxonomists for standard genome sequencing and annotation.</title>
        <authorList>
            <consortium name="The Broad Institute Genomics Platform"/>
            <consortium name="The Broad Institute Genome Sequencing Center for Infectious Disease"/>
            <person name="Wu L."/>
            <person name="Ma J."/>
        </authorList>
    </citation>
    <scope>NUCLEOTIDE SEQUENCE [LARGE SCALE GENOMIC DNA]</scope>
    <source>
        <strain evidence="15">KCTC 52487</strain>
    </source>
</reference>
<evidence type="ECO:0000256" key="10">
    <source>
        <dbReference type="HAMAP-Rule" id="MF_00530"/>
    </source>
</evidence>
<evidence type="ECO:0000256" key="6">
    <source>
        <dbReference type="ARBA" id="ARBA00023065"/>
    </source>
</evidence>
<comment type="function">
    <text evidence="1 10">Produces ATP from ADP in the presence of a proton gradient across the membrane.</text>
</comment>
<dbReference type="Gene3D" id="2.60.15.10">
    <property type="entry name" value="F0F1 ATP synthase delta/epsilon subunit, N-terminal"/>
    <property type="match status" value="1"/>
</dbReference>
<feature type="domain" description="ATP synthase F1 complex delta/epsilon subunit N-terminal" evidence="13">
    <location>
        <begin position="5"/>
        <end position="83"/>
    </location>
</feature>
<keyword evidence="10" id="KW-1003">Cell membrane</keyword>
<evidence type="ECO:0000256" key="5">
    <source>
        <dbReference type="ARBA" id="ARBA00022781"/>
    </source>
</evidence>
<feature type="coiled-coil region" evidence="12">
    <location>
        <begin position="91"/>
        <end position="134"/>
    </location>
</feature>
<dbReference type="PANTHER" id="PTHR13822:SF10">
    <property type="entry name" value="ATP SYNTHASE EPSILON CHAIN, CHLOROPLASTIC"/>
    <property type="match status" value="1"/>
</dbReference>
<dbReference type="PANTHER" id="PTHR13822">
    <property type="entry name" value="ATP SYNTHASE DELTA/EPSILON CHAIN"/>
    <property type="match status" value="1"/>
</dbReference>
<dbReference type="InterPro" id="IPR020546">
    <property type="entry name" value="ATP_synth_F1_dsu/esu_N"/>
</dbReference>
<dbReference type="EMBL" id="JBHRSV010000005">
    <property type="protein sequence ID" value="MFC2925590.1"/>
    <property type="molecule type" value="Genomic_DNA"/>
</dbReference>
<dbReference type="SUPFAM" id="SSF51344">
    <property type="entry name" value="Epsilon subunit of F1F0-ATP synthase N-terminal domain"/>
    <property type="match status" value="1"/>
</dbReference>
<sequence>MADKLHFDLVSPEQRLFEGEVDMVVVPGEEGDFGVLPGHAPLMSAIRMGAIAVHDGGQVTRTFIRGGFAEVTPAGLSVLAEEAIDLATFDASGLDAEIQNAREDISAAKEDHERAHAEAALARLEALRDAARAA</sequence>
<dbReference type="RefSeq" id="WP_343165355.1">
    <property type="nucleotide sequence ID" value="NZ_JBHRSV010000005.1"/>
</dbReference>
<evidence type="ECO:0000256" key="3">
    <source>
        <dbReference type="ARBA" id="ARBA00005712"/>
    </source>
</evidence>
<evidence type="ECO:0000256" key="2">
    <source>
        <dbReference type="ARBA" id="ARBA00004184"/>
    </source>
</evidence>
<evidence type="ECO:0000256" key="4">
    <source>
        <dbReference type="ARBA" id="ARBA00022448"/>
    </source>
</evidence>
<keyword evidence="12" id="KW-0175">Coiled coil</keyword>
<proteinExistence type="inferred from homology"/>
<keyword evidence="8 10" id="KW-0139">CF(1)</keyword>
<evidence type="ECO:0000313" key="15">
    <source>
        <dbReference type="Proteomes" id="UP001595379"/>
    </source>
</evidence>
<evidence type="ECO:0000256" key="12">
    <source>
        <dbReference type="SAM" id="Coils"/>
    </source>
</evidence>
<keyword evidence="4 10" id="KW-0813">Transport</keyword>